<evidence type="ECO:0000256" key="1">
    <source>
        <dbReference type="SAM" id="MobiDB-lite"/>
    </source>
</evidence>
<accession>A0ABT0PFN8</accession>
<feature type="compositionally biased region" description="Polar residues" evidence="1">
    <location>
        <begin position="296"/>
        <end position="309"/>
    </location>
</feature>
<evidence type="ECO:0000313" key="2">
    <source>
        <dbReference type="EMBL" id="MCL6270158.1"/>
    </source>
</evidence>
<name>A0ABT0PFN8_9GAMM</name>
<reference evidence="2 3" key="1">
    <citation type="submission" date="2022-05" db="EMBL/GenBank/DDBJ databases">
        <authorList>
            <person name="Park J.-S."/>
        </authorList>
    </citation>
    <scope>NUCLEOTIDE SEQUENCE [LARGE SCALE GENOMIC DNA]</scope>
    <source>
        <strain evidence="2 3">2012CJ34-2</strain>
    </source>
</reference>
<dbReference type="Proteomes" id="UP001203338">
    <property type="component" value="Unassembled WGS sequence"/>
</dbReference>
<proteinExistence type="predicted"/>
<feature type="region of interest" description="Disordered" evidence="1">
    <location>
        <begin position="296"/>
        <end position="340"/>
    </location>
</feature>
<protein>
    <submittedName>
        <fullName evidence="2">Uncharacterized protein</fullName>
    </submittedName>
</protein>
<evidence type="ECO:0000313" key="3">
    <source>
        <dbReference type="Proteomes" id="UP001203338"/>
    </source>
</evidence>
<gene>
    <name evidence="2" type="ORF">M3P05_09455</name>
</gene>
<keyword evidence="3" id="KW-1185">Reference proteome</keyword>
<dbReference type="EMBL" id="JAMFLX010000011">
    <property type="protein sequence ID" value="MCL6270158.1"/>
    <property type="molecule type" value="Genomic_DNA"/>
</dbReference>
<comment type="caution">
    <text evidence="2">The sequence shown here is derived from an EMBL/GenBank/DDBJ whole genome shotgun (WGS) entry which is preliminary data.</text>
</comment>
<dbReference type="RefSeq" id="WP_249699322.1">
    <property type="nucleotide sequence ID" value="NZ_JAMFLX010000011.1"/>
</dbReference>
<sequence length="340" mass="37817">MSPSQPPYRQPRCSLLERCLYYIGYTLIFIAGMTGSTDQACAYEVPIHVDGEKSGSLNFQPPSSPSFTLPNISLPDKLHTGNFKNFVFNTDCIVTIEKAAKALLYSHNCPSQEHYQPPPGKMFFESADEQNQRLILFYEGLFEYSDSAPQKLTIYMSCIRANPQEMTEPTFITTQTPLATIAYTVAAGTFLLDYHPKIRSINILTTPMMLKPVLTPERAELPIIQQRTTLLSTLTGACIGTLTAVAASSFNPHTSLIPLVAIPGCSLCGLLWGRSYQKDEKRNPRHINHTLVLRSRFTTQSPIGQQPGANASEPEPFADDEALPRFHSSTMRKSPPQKKQ</sequence>
<organism evidence="2 3">
    <name type="scientific">Parendozoicomonas callyspongiae</name>
    <dbReference type="NCBI Taxonomy" id="2942213"/>
    <lineage>
        <taxon>Bacteria</taxon>
        <taxon>Pseudomonadati</taxon>
        <taxon>Pseudomonadota</taxon>
        <taxon>Gammaproteobacteria</taxon>
        <taxon>Oceanospirillales</taxon>
        <taxon>Endozoicomonadaceae</taxon>
        <taxon>Parendozoicomonas</taxon>
    </lineage>
</organism>